<organism evidence="1 2">
    <name type="scientific">Ideonella azotifigens</name>
    <dbReference type="NCBI Taxonomy" id="513160"/>
    <lineage>
        <taxon>Bacteria</taxon>
        <taxon>Pseudomonadati</taxon>
        <taxon>Pseudomonadota</taxon>
        <taxon>Betaproteobacteria</taxon>
        <taxon>Burkholderiales</taxon>
        <taxon>Sphaerotilaceae</taxon>
        <taxon>Ideonella</taxon>
    </lineage>
</organism>
<evidence type="ECO:0008006" key="3">
    <source>
        <dbReference type="Google" id="ProtNLM"/>
    </source>
</evidence>
<dbReference type="RefSeq" id="WP_211361401.1">
    <property type="nucleotide sequence ID" value="NZ_BAAAEW010000013.1"/>
</dbReference>
<evidence type="ECO:0000313" key="2">
    <source>
        <dbReference type="Proteomes" id="UP001500279"/>
    </source>
</evidence>
<name>A0ABN1K012_9BURK</name>
<comment type="caution">
    <text evidence="1">The sequence shown here is derived from an EMBL/GenBank/DDBJ whole genome shotgun (WGS) entry which is preliminary data.</text>
</comment>
<proteinExistence type="predicted"/>
<protein>
    <recommendedName>
        <fullName evidence="3">Phage tail assembly protein</fullName>
    </recommendedName>
</protein>
<sequence>MSNAQALRVDTPQMLSPQELLAGGSLVHEVEVPAAVLSPAQGAEAGGRVRLRPLKVATLALISKAAQDDSSLVPLLIVKESLIEPALSFDQVRQLHAGLVQFLVAEVNRISGLDTDGGAARAAASAPIGAAHVLLARHYGWTPAQVGELSPGQVAVYLAGLQGSDGGEP</sequence>
<reference evidence="1 2" key="1">
    <citation type="journal article" date="2019" name="Int. J. Syst. Evol. Microbiol.">
        <title>The Global Catalogue of Microorganisms (GCM) 10K type strain sequencing project: providing services to taxonomists for standard genome sequencing and annotation.</title>
        <authorList>
            <consortium name="The Broad Institute Genomics Platform"/>
            <consortium name="The Broad Institute Genome Sequencing Center for Infectious Disease"/>
            <person name="Wu L."/>
            <person name="Ma J."/>
        </authorList>
    </citation>
    <scope>NUCLEOTIDE SEQUENCE [LARGE SCALE GENOMIC DNA]</scope>
    <source>
        <strain evidence="1 2">JCM 15503</strain>
    </source>
</reference>
<gene>
    <name evidence="1" type="ORF">GCM10009107_23020</name>
</gene>
<evidence type="ECO:0000313" key="1">
    <source>
        <dbReference type="EMBL" id="GAA0750835.1"/>
    </source>
</evidence>
<keyword evidence="2" id="KW-1185">Reference proteome</keyword>
<dbReference type="EMBL" id="BAAAEW010000013">
    <property type="protein sequence ID" value="GAA0750835.1"/>
    <property type="molecule type" value="Genomic_DNA"/>
</dbReference>
<accession>A0ABN1K012</accession>
<dbReference type="Proteomes" id="UP001500279">
    <property type="component" value="Unassembled WGS sequence"/>
</dbReference>